<evidence type="ECO:0000256" key="8">
    <source>
        <dbReference type="ARBA" id="ARBA00022889"/>
    </source>
</evidence>
<evidence type="ECO:0000256" key="6">
    <source>
        <dbReference type="ARBA" id="ARBA00022737"/>
    </source>
</evidence>
<comment type="subcellular location">
    <subcellularLocation>
        <location evidence="2">Cell membrane</location>
        <topology evidence="2">Single-pass type I membrane protein</topology>
    </subcellularLocation>
</comment>
<dbReference type="Pfam" id="PF16492">
    <property type="entry name" value="Cadherin_C_2"/>
    <property type="match status" value="1"/>
</dbReference>
<evidence type="ECO:0000256" key="7">
    <source>
        <dbReference type="ARBA" id="ARBA00022837"/>
    </source>
</evidence>
<protein>
    <submittedName>
        <fullName evidence="17">Protocadherin gamma subfamily A, 3 L homeolog isoform X1</fullName>
    </submittedName>
</protein>
<dbReference type="Pfam" id="PF00028">
    <property type="entry name" value="Cadherin"/>
    <property type="match status" value="5"/>
</dbReference>
<sequence length="948" mass="104792">MITGLSPHAAVFHIMDIQHPLKSWKWQVIVLSFLCSLGWVSGQLRYSLAEELEPGTFTANVAEDLAINVAGILKRRMRLGSEGGSKYFALNQRNGELTINEKIDRETLCGSGTNCILPLEVILENPLELFRLRVEILDINDNSPSFFTSDQKITISEIFANPGTRFPIESAHDPDISTNGVSKYTLTPNPYFSLSVNTKTDGTLVPELIIEKNLDREEKESHKLSITAFDGGNPPRSGTSQITVIVLDSNDNAPVFDHSTYKVVLEENTPQNTVILKLNATDQDEGLNGEIEYFFGYHTLNFIKELFTLNQQSGEISVHGVIDFEEKDFYEISVRAKDKGNPEHESRCLILIRIEDVNDNAPEITLTSLLNAVPENAALGTAVGFLSVRDKDSGKNGVVHLEMTPNLPFKVKSFDDHYSIITDGVLDREAVSQYFIDLIATDLGSPPQRTKISIILNISDINDNPPAFSQSHFSAFIKENNDPGSFLCTVSAEDPDDGLNSVLTYSIVEKLTDDSSILSFVYIDSNNGNIYAQGSFDYEQIQVLQVTVKAEDDGSPRLSSNITVFIFILDQNDNAPVVLYPEHSKQANFHQNVPKSASPGFLVTKVSAVDLDSGHNAWLSYHIIEQTDLSLFQISSSNGEIRTVRELQEIEWTDQKLVISVNDHGEHTLSTTVTIFISLEESIFEESPKSKSSVTQSGNKSDVTLYLIISLVAVSVVSFMTFIILLARCLKKETNSTMCSCCLGNPELSYYSEQCRPTLHLNTDGTLKFMEVRMEPSDPQGQCYKTCFSPSEINEFSYLRPLHFPQLQTMVHESEGQTSNINGFTGTLQQAQPNADWRFSQAAQKPGPSGTQPTEEAGVWPNNQFETERLQAMILASANEAAEGTSGLGGGTGTMGLSARYGPQFTLQHVPDYRQNVYIPGSTLTPTNGGGKREGKGNKKKSSKKDKK</sequence>
<dbReference type="InterPro" id="IPR031904">
    <property type="entry name" value="Cadherin_CBD"/>
</dbReference>
<evidence type="ECO:0000256" key="10">
    <source>
        <dbReference type="ARBA" id="ARBA00023136"/>
    </source>
</evidence>
<evidence type="ECO:0000256" key="14">
    <source>
        <dbReference type="SAM" id="Phobius"/>
    </source>
</evidence>
<name>A0A8J1MGI7_XENLA</name>
<dbReference type="InterPro" id="IPR020894">
    <property type="entry name" value="Cadherin_CS"/>
</dbReference>
<dbReference type="InterPro" id="IPR002126">
    <property type="entry name" value="Cadherin-like_dom"/>
</dbReference>
<dbReference type="FunFam" id="2.60.40.60:FF:000129">
    <property type="entry name" value="protocadherin alpha-C2 isoform X1"/>
    <property type="match status" value="1"/>
</dbReference>
<feature type="domain" description="Cadherin" evidence="15">
    <location>
        <begin position="585"/>
        <end position="690"/>
    </location>
</feature>
<dbReference type="PANTHER" id="PTHR24028">
    <property type="entry name" value="CADHERIN-87A"/>
    <property type="match status" value="1"/>
</dbReference>
<evidence type="ECO:0000313" key="17">
    <source>
        <dbReference type="RefSeq" id="XP_041440822.1"/>
    </source>
</evidence>
<dbReference type="PANTHER" id="PTHR24028:SF349">
    <property type="entry name" value="PROTOCADHERIN GAMMA-C5"/>
    <property type="match status" value="1"/>
</dbReference>
<dbReference type="AlphaFoldDB" id="A0A8J1MGI7"/>
<feature type="domain" description="Cadherin" evidence="15">
    <location>
        <begin position="469"/>
        <end position="578"/>
    </location>
</feature>
<dbReference type="PRINTS" id="PR00205">
    <property type="entry name" value="CADHERIN"/>
</dbReference>
<dbReference type="GO" id="GO:0005509">
    <property type="term" value="F:calcium ion binding"/>
    <property type="evidence" value="ECO:0007669"/>
    <property type="project" value="UniProtKB-UniRule"/>
</dbReference>
<keyword evidence="3" id="KW-1003">Cell membrane</keyword>
<dbReference type="OrthoDB" id="6252479at2759"/>
<evidence type="ECO:0000256" key="1">
    <source>
        <dbReference type="ARBA" id="ARBA00003436"/>
    </source>
</evidence>
<dbReference type="CTD" id="379294"/>
<gene>
    <name evidence="17" type="primary">pcdhga3.L</name>
    <name evidence="17" type="synonym">pcdhga2</name>
</gene>
<keyword evidence="6" id="KW-0677">Repeat</keyword>
<reference evidence="17" key="1">
    <citation type="submission" date="2025-08" db="UniProtKB">
        <authorList>
            <consortium name="RefSeq"/>
        </authorList>
    </citation>
    <scope>IDENTIFICATION</scope>
    <source>
        <strain evidence="17">J_2021</strain>
        <tissue evidence="17">Erythrocytes</tissue>
    </source>
</reference>
<keyword evidence="11" id="KW-0325">Glycoprotein</keyword>
<dbReference type="GO" id="GO:0050839">
    <property type="term" value="F:cell adhesion molecule binding"/>
    <property type="evidence" value="ECO:0000318"/>
    <property type="project" value="GO_Central"/>
</dbReference>
<keyword evidence="5" id="KW-0732">Signal</keyword>
<evidence type="ECO:0000259" key="15">
    <source>
        <dbReference type="PROSITE" id="PS50268"/>
    </source>
</evidence>
<accession>A0A8J1MGI7</accession>
<feature type="domain" description="Cadherin" evidence="15">
    <location>
        <begin position="365"/>
        <end position="468"/>
    </location>
</feature>
<feature type="domain" description="Cadherin" evidence="15">
    <location>
        <begin position="257"/>
        <end position="364"/>
    </location>
</feature>
<keyword evidence="7 12" id="KW-0106">Calcium</keyword>
<dbReference type="SMART" id="SM00112">
    <property type="entry name" value="CA"/>
    <property type="match status" value="6"/>
</dbReference>
<dbReference type="RefSeq" id="XP_041440822.1">
    <property type="nucleotide sequence ID" value="XM_041584888.1"/>
</dbReference>
<dbReference type="InterPro" id="IPR032455">
    <property type="entry name" value="Cadherin_C"/>
</dbReference>
<dbReference type="Gene3D" id="2.60.40.60">
    <property type="entry name" value="Cadherins"/>
    <property type="match status" value="6"/>
</dbReference>
<feature type="domain" description="Cadherin" evidence="15">
    <location>
        <begin position="40"/>
        <end position="146"/>
    </location>
</feature>
<evidence type="ECO:0000256" key="3">
    <source>
        <dbReference type="ARBA" id="ARBA00022475"/>
    </source>
</evidence>
<dbReference type="FunFam" id="2.60.40.60:FF:000007">
    <property type="entry name" value="Protocadherin alpha 2"/>
    <property type="match status" value="1"/>
</dbReference>
<dbReference type="FunFam" id="2.60.40.60:FF:000004">
    <property type="entry name" value="Protocadherin 1 gamma 2"/>
    <property type="match status" value="1"/>
</dbReference>
<evidence type="ECO:0000256" key="2">
    <source>
        <dbReference type="ARBA" id="ARBA00004251"/>
    </source>
</evidence>
<dbReference type="PROSITE" id="PS50268">
    <property type="entry name" value="CADHERIN_2"/>
    <property type="match status" value="6"/>
</dbReference>
<keyword evidence="4 14" id="KW-0812">Transmembrane</keyword>
<feature type="compositionally biased region" description="Basic residues" evidence="13">
    <location>
        <begin position="938"/>
        <end position="948"/>
    </location>
</feature>
<dbReference type="FunFam" id="2.60.40.60:FF:000002">
    <property type="entry name" value="Protocadherin alpha 2"/>
    <property type="match status" value="1"/>
</dbReference>
<dbReference type="GO" id="GO:0007155">
    <property type="term" value="P:cell adhesion"/>
    <property type="evidence" value="ECO:0000318"/>
    <property type="project" value="GO_Central"/>
</dbReference>
<keyword evidence="9 14" id="KW-1133">Transmembrane helix</keyword>
<dbReference type="PROSITE" id="PS00232">
    <property type="entry name" value="CADHERIN_1"/>
    <property type="match status" value="3"/>
</dbReference>
<dbReference type="Pfam" id="PF08266">
    <property type="entry name" value="Cadherin_2"/>
    <property type="match status" value="1"/>
</dbReference>
<dbReference type="InterPro" id="IPR050174">
    <property type="entry name" value="Protocadherin/Cadherin-CA"/>
</dbReference>
<keyword evidence="16" id="KW-1185">Reference proteome</keyword>
<evidence type="ECO:0000256" key="5">
    <source>
        <dbReference type="ARBA" id="ARBA00022729"/>
    </source>
</evidence>
<evidence type="ECO:0000256" key="11">
    <source>
        <dbReference type="ARBA" id="ARBA00023180"/>
    </source>
</evidence>
<keyword evidence="10 14" id="KW-0472">Membrane</keyword>
<dbReference type="InterPro" id="IPR013164">
    <property type="entry name" value="Cadherin_N"/>
</dbReference>
<evidence type="ECO:0000313" key="16">
    <source>
        <dbReference type="Proteomes" id="UP000186698"/>
    </source>
</evidence>
<evidence type="ECO:0000256" key="13">
    <source>
        <dbReference type="SAM" id="MobiDB-lite"/>
    </source>
</evidence>
<feature type="transmembrane region" description="Helical" evidence="14">
    <location>
        <begin position="703"/>
        <end position="727"/>
    </location>
</feature>
<dbReference type="FunFam" id="2.60.40.60:FF:000001">
    <property type="entry name" value="Protocadherin alpha 2"/>
    <property type="match status" value="1"/>
</dbReference>
<proteinExistence type="predicted"/>
<keyword evidence="8" id="KW-0130">Cell adhesion</keyword>
<evidence type="ECO:0000256" key="9">
    <source>
        <dbReference type="ARBA" id="ARBA00022989"/>
    </source>
</evidence>
<dbReference type="FunFam" id="2.60.40.60:FF:000006">
    <property type="entry name" value="Protocadherin alpha 2"/>
    <property type="match status" value="1"/>
</dbReference>
<dbReference type="GO" id="GO:0005886">
    <property type="term" value="C:plasma membrane"/>
    <property type="evidence" value="ECO:0000318"/>
    <property type="project" value="GO_Central"/>
</dbReference>
<organism evidence="16 17">
    <name type="scientific">Xenopus laevis</name>
    <name type="common">African clawed frog</name>
    <dbReference type="NCBI Taxonomy" id="8355"/>
    <lineage>
        <taxon>Eukaryota</taxon>
        <taxon>Metazoa</taxon>
        <taxon>Chordata</taxon>
        <taxon>Craniata</taxon>
        <taxon>Vertebrata</taxon>
        <taxon>Euteleostomi</taxon>
        <taxon>Amphibia</taxon>
        <taxon>Batrachia</taxon>
        <taxon>Anura</taxon>
        <taxon>Pipoidea</taxon>
        <taxon>Pipidae</taxon>
        <taxon>Xenopodinae</taxon>
        <taxon>Xenopus</taxon>
        <taxon>Xenopus</taxon>
    </lineage>
</organism>
<comment type="function">
    <text evidence="1">Potential calcium-dependent cell-adhesion protein. May be involved in the establishment and maintenance of specific neuronal connections in the brain.</text>
</comment>
<feature type="domain" description="Cadherin" evidence="15">
    <location>
        <begin position="170"/>
        <end position="256"/>
    </location>
</feature>
<dbReference type="Proteomes" id="UP000186698">
    <property type="component" value="Chromosome 3L"/>
</dbReference>
<dbReference type="SUPFAM" id="SSF49313">
    <property type="entry name" value="Cadherin-like"/>
    <property type="match status" value="6"/>
</dbReference>
<dbReference type="InterPro" id="IPR015919">
    <property type="entry name" value="Cadherin-like_sf"/>
</dbReference>
<dbReference type="Pfam" id="PF15974">
    <property type="entry name" value="Cadherin_tail"/>
    <property type="match status" value="1"/>
</dbReference>
<evidence type="ECO:0000256" key="12">
    <source>
        <dbReference type="PROSITE-ProRule" id="PRU00043"/>
    </source>
</evidence>
<feature type="region of interest" description="Disordered" evidence="13">
    <location>
        <begin position="918"/>
        <end position="948"/>
    </location>
</feature>
<evidence type="ECO:0000256" key="4">
    <source>
        <dbReference type="ARBA" id="ARBA00022692"/>
    </source>
</evidence>
<dbReference type="GeneID" id="379294"/>
<dbReference type="CDD" id="cd11304">
    <property type="entry name" value="Cadherin_repeat"/>
    <property type="match status" value="6"/>
</dbReference>
<dbReference type="GO" id="GO:0007156">
    <property type="term" value="P:homophilic cell adhesion via plasma membrane adhesion molecules"/>
    <property type="evidence" value="ECO:0007669"/>
    <property type="project" value="InterPro"/>
</dbReference>